<evidence type="ECO:0000313" key="2">
    <source>
        <dbReference type="EMBL" id="QOU21470.1"/>
    </source>
</evidence>
<evidence type="ECO:0000313" key="3">
    <source>
        <dbReference type="Proteomes" id="UP000663131"/>
    </source>
</evidence>
<dbReference type="KEGG" id="bbrx:BRETT_001194"/>
<organism evidence="2 3">
    <name type="scientific">Dekkera bruxellensis</name>
    <name type="common">Brettanomyces custersii</name>
    <dbReference type="NCBI Taxonomy" id="5007"/>
    <lineage>
        <taxon>Eukaryota</taxon>
        <taxon>Fungi</taxon>
        <taxon>Dikarya</taxon>
        <taxon>Ascomycota</taxon>
        <taxon>Saccharomycotina</taxon>
        <taxon>Pichiomycetes</taxon>
        <taxon>Pichiales</taxon>
        <taxon>Pichiaceae</taxon>
        <taxon>Brettanomyces</taxon>
    </lineage>
</organism>
<name>A0A871RHH0_DEKBR</name>
<reference evidence="2" key="1">
    <citation type="submission" date="2020-10" db="EMBL/GenBank/DDBJ databases">
        <authorList>
            <person name="Palmer J.M."/>
        </authorList>
    </citation>
    <scope>NUCLEOTIDE SEQUENCE</scope>
    <source>
        <strain evidence="2">UCD 2041</strain>
    </source>
</reference>
<reference evidence="2" key="2">
    <citation type="journal article" name="BMC Genomics">
        <title>New genome assemblies reveal patterns of domestication and adaptation across Brettanomyces (Dekkera) species.</title>
        <authorList>
            <person name="Roach M.J."/>
            <person name="Borneman A.R."/>
        </authorList>
    </citation>
    <scope>NUCLEOTIDE SEQUENCE</scope>
    <source>
        <strain evidence="2">UCD 2041</strain>
    </source>
</reference>
<dbReference type="RefSeq" id="XP_041137963.1">
    <property type="nucleotide sequence ID" value="XM_041279749.1"/>
</dbReference>
<dbReference type="OrthoDB" id="3992466at2759"/>
<sequence>MECLTTSEKKKAKLKTTEMCQAIPFEENPFNVIRAAFRWINEYGGIILPPNPTLHDFFSESFVKNVSIYLAGNSDAAKMDTSGNPFTALLENYKMEFKDVPKVIEWINLCGDCPEQSDTFIKESSQGNTNDIQQDLLALPIEKIVTLVSNIYRILCVIVLTSARGKAMAWAATNLNYIPVADKRALEQFTVIGDGYDSNESVNISRDSNGIQEMSSQQKYEELNQRIDSLNEELAECQWTIASLKDQLKSERDQKGKCVDTIKGLEEKLERQEEKVTGQELYKKGRFEVAILENVIQQLMIREKERNGFKSM</sequence>
<dbReference type="EMBL" id="CP063136">
    <property type="protein sequence ID" value="QOU21470.1"/>
    <property type="molecule type" value="Genomic_DNA"/>
</dbReference>
<gene>
    <name evidence="2" type="ORF">BRETT_001194</name>
</gene>
<protein>
    <submittedName>
        <fullName evidence="2">Uncharacterized protein</fullName>
    </submittedName>
</protein>
<proteinExistence type="predicted"/>
<dbReference type="AlphaFoldDB" id="A0A871RHH0"/>
<dbReference type="Proteomes" id="UP000663131">
    <property type="component" value="Chromosome 8"/>
</dbReference>
<dbReference type="GeneID" id="64573119"/>
<feature type="coiled-coil region" evidence="1">
    <location>
        <begin position="213"/>
        <end position="282"/>
    </location>
</feature>
<accession>A0A871RHH0</accession>
<keyword evidence="1" id="KW-0175">Coiled coil</keyword>
<evidence type="ECO:0000256" key="1">
    <source>
        <dbReference type="SAM" id="Coils"/>
    </source>
</evidence>